<dbReference type="GO" id="GO:0016491">
    <property type="term" value="F:oxidoreductase activity"/>
    <property type="evidence" value="ECO:0007669"/>
    <property type="project" value="InterPro"/>
</dbReference>
<dbReference type="PANTHER" id="PTHR34598">
    <property type="entry name" value="BLL6449 PROTEIN"/>
    <property type="match status" value="1"/>
</dbReference>
<organism evidence="2 3">
    <name type="scientific">Stachybotrys chartarum (strain CBS 109288 / IBT 7711)</name>
    <name type="common">Toxic black mold</name>
    <name type="synonym">Stilbospora chartarum</name>
    <dbReference type="NCBI Taxonomy" id="1280523"/>
    <lineage>
        <taxon>Eukaryota</taxon>
        <taxon>Fungi</taxon>
        <taxon>Dikarya</taxon>
        <taxon>Ascomycota</taxon>
        <taxon>Pezizomycotina</taxon>
        <taxon>Sordariomycetes</taxon>
        <taxon>Hypocreomycetidae</taxon>
        <taxon>Hypocreales</taxon>
        <taxon>Stachybotryaceae</taxon>
        <taxon>Stachybotrys</taxon>
    </lineage>
</organism>
<sequence>MAAKDEMGVLKYAVWQEIFRIQKPYKVMSDLQPGFKKTNITYNDGPPQLFRDIRDNESRYSLDEHGFRFCRHLHNFSDWHSEEAVEEHYFPEVERILRREIPGVTKVKIFNWRLRRNETFEQAGIEKINLNNGTNWFPPVSTAHIDQTPWSSRERVKYHLPDEAKELETNRLRIVKYVNRSNDKEETFVFYENKIS</sequence>
<dbReference type="InterPro" id="IPR044053">
    <property type="entry name" value="AsaB-like"/>
</dbReference>
<proteinExistence type="inferred from homology"/>
<name>A0A084BBL7_STACB</name>
<gene>
    <name evidence="2" type="ORF">S7711_01295</name>
</gene>
<dbReference type="EMBL" id="KL647405">
    <property type="protein sequence ID" value="KEY74946.1"/>
    <property type="molecule type" value="Genomic_DNA"/>
</dbReference>
<evidence type="ECO:0000313" key="2">
    <source>
        <dbReference type="EMBL" id="KEY74946.1"/>
    </source>
</evidence>
<evidence type="ECO:0000313" key="3">
    <source>
        <dbReference type="Proteomes" id="UP000028045"/>
    </source>
</evidence>
<keyword evidence="3" id="KW-1185">Reference proteome</keyword>
<evidence type="ECO:0000256" key="1">
    <source>
        <dbReference type="ARBA" id="ARBA00023604"/>
    </source>
</evidence>
<protein>
    <submittedName>
        <fullName evidence="2">Uncharacterized protein</fullName>
    </submittedName>
</protein>
<dbReference type="AlphaFoldDB" id="A0A084BBL7"/>
<comment type="similarity">
    <text evidence="1">Belongs to the asaB hydroxylase/desaturase family.</text>
</comment>
<dbReference type="Proteomes" id="UP000028045">
    <property type="component" value="Unassembled WGS sequence"/>
</dbReference>
<accession>A0A084BBL7</accession>
<dbReference type="HOGENOM" id="CLU_042688_0_1_1"/>
<reference evidence="2 3" key="1">
    <citation type="journal article" date="2014" name="BMC Genomics">
        <title>Comparative genome sequencing reveals chemotype-specific gene clusters in the toxigenic black mold Stachybotrys.</title>
        <authorList>
            <person name="Semeiks J."/>
            <person name="Borek D."/>
            <person name="Otwinowski Z."/>
            <person name="Grishin N.V."/>
        </authorList>
    </citation>
    <scope>NUCLEOTIDE SEQUENCE [LARGE SCALE GENOMIC DNA]</scope>
    <source>
        <strain evidence="3">CBS 109288 / IBT 7711</strain>
    </source>
</reference>
<dbReference type="PANTHER" id="PTHR34598:SF3">
    <property type="entry name" value="OXIDOREDUCTASE AN1597"/>
    <property type="match status" value="1"/>
</dbReference>